<protein>
    <recommendedName>
        <fullName evidence="4">mannan endo-1,4-beta-mannosidase</fullName>
        <ecNumber evidence="4">3.2.1.78</ecNumber>
    </recommendedName>
</protein>
<dbReference type="AlphaFoldDB" id="A0A2U1LJI8"/>
<dbReference type="EMBL" id="PKPP01009052">
    <property type="protein sequence ID" value="PWA49163.1"/>
    <property type="molecule type" value="Genomic_DNA"/>
</dbReference>
<comment type="subcellular location">
    <subcellularLocation>
        <location evidence="2">Secreted</location>
    </subcellularLocation>
</comment>
<evidence type="ECO:0000256" key="5">
    <source>
        <dbReference type="ARBA" id="ARBA00022525"/>
    </source>
</evidence>
<dbReference type="PANTHER" id="PTHR31451">
    <property type="match status" value="1"/>
</dbReference>
<proteinExistence type="inferred from homology"/>
<keyword evidence="8" id="KW-0326">Glycosidase</keyword>
<dbReference type="FunFam" id="3.20.20.80:FF:000012">
    <property type="entry name" value="Mannan endo-1,4-beta-mannosidase 6"/>
    <property type="match status" value="1"/>
</dbReference>
<evidence type="ECO:0000256" key="4">
    <source>
        <dbReference type="ARBA" id="ARBA00012706"/>
    </source>
</evidence>
<comment type="caution">
    <text evidence="11">The sequence shown here is derived from an EMBL/GenBank/DDBJ whole genome shotgun (WGS) entry which is preliminary data.</text>
</comment>
<organism evidence="11 12">
    <name type="scientific">Artemisia annua</name>
    <name type="common">Sweet wormwood</name>
    <dbReference type="NCBI Taxonomy" id="35608"/>
    <lineage>
        <taxon>Eukaryota</taxon>
        <taxon>Viridiplantae</taxon>
        <taxon>Streptophyta</taxon>
        <taxon>Embryophyta</taxon>
        <taxon>Tracheophyta</taxon>
        <taxon>Spermatophyta</taxon>
        <taxon>Magnoliopsida</taxon>
        <taxon>eudicotyledons</taxon>
        <taxon>Gunneridae</taxon>
        <taxon>Pentapetalae</taxon>
        <taxon>asterids</taxon>
        <taxon>campanulids</taxon>
        <taxon>Asterales</taxon>
        <taxon>Asteraceae</taxon>
        <taxon>Asteroideae</taxon>
        <taxon>Anthemideae</taxon>
        <taxon>Artemisiinae</taxon>
        <taxon>Artemisia</taxon>
    </lineage>
</organism>
<dbReference type="EC" id="3.2.1.78" evidence="4"/>
<evidence type="ECO:0000256" key="3">
    <source>
        <dbReference type="ARBA" id="ARBA00005641"/>
    </source>
</evidence>
<evidence type="ECO:0000256" key="2">
    <source>
        <dbReference type="ARBA" id="ARBA00004613"/>
    </source>
</evidence>
<dbReference type="Pfam" id="PF26410">
    <property type="entry name" value="GH5_mannosidase"/>
    <property type="match status" value="1"/>
</dbReference>
<comment type="catalytic activity">
    <reaction evidence="1">
        <text>Random hydrolysis of (1-&gt;4)-beta-D-mannosidic linkages in mannans, galactomannans and glucomannans.</text>
        <dbReference type="EC" id="3.2.1.78"/>
    </reaction>
</comment>
<feature type="compositionally biased region" description="Polar residues" evidence="9">
    <location>
        <begin position="492"/>
        <end position="505"/>
    </location>
</feature>
<evidence type="ECO:0000313" key="11">
    <source>
        <dbReference type="EMBL" id="PWA49163.1"/>
    </source>
</evidence>
<dbReference type="Gene3D" id="3.20.20.80">
    <property type="entry name" value="Glycosidases"/>
    <property type="match status" value="1"/>
</dbReference>
<dbReference type="InterPro" id="IPR045053">
    <property type="entry name" value="MAN-like"/>
</dbReference>
<feature type="region of interest" description="Disordered" evidence="9">
    <location>
        <begin position="633"/>
        <end position="668"/>
    </location>
</feature>
<evidence type="ECO:0000256" key="9">
    <source>
        <dbReference type="SAM" id="MobiDB-lite"/>
    </source>
</evidence>
<evidence type="ECO:0000256" key="7">
    <source>
        <dbReference type="ARBA" id="ARBA00022801"/>
    </source>
</evidence>
<dbReference type="OrthoDB" id="406631at2759"/>
<dbReference type="InterPro" id="IPR001547">
    <property type="entry name" value="Glyco_hydro_5"/>
</dbReference>
<evidence type="ECO:0000313" key="12">
    <source>
        <dbReference type="Proteomes" id="UP000245207"/>
    </source>
</evidence>
<dbReference type="GO" id="GO:0016985">
    <property type="term" value="F:mannan endo-1,4-beta-mannosidase activity"/>
    <property type="evidence" value="ECO:0007669"/>
    <property type="project" value="UniProtKB-EC"/>
</dbReference>
<evidence type="ECO:0000256" key="1">
    <source>
        <dbReference type="ARBA" id="ARBA00001678"/>
    </source>
</evidence>
<keyword evidence="12" id="KW-1185">Reference proteome</keyword>
<feature type="compositionally biased region" description="Basic and acidic residues" evidence="9">
    <location>
        <begin position="836"/>
        <end position="857"/>
    </location>
</feature>
<gene>
    <name evidence="11" type="ORF">CTI12_AA483990</name>
</gene>
<dbReference type="SUPFAM" id="SSF51445">
    <property type="entry name" value="(Trans)glycosidases"/>
    <property type="match status" value="1"/>
</dbReference>
<evidence type="ECO:0000256" key="6">
    <source>
        <dbReference type="ARBA" id="ARBA00022729"/>
    </source>
</evidence>
<evidence type="ECO:0000256" key="8">
    <source>
        <dbReference type="ARBA" id="ARBA00023295"/>
    </source>
</evidence>
<feature type="compositionally biased region" description="Polar residues" evidence="9">
    <location>
        <begin position="658"/>
        <end position="668"/>
    </location>
</feature>
<sequence length="857" mass="94098">MSGNDVVIRVCKVTDFPCKVNTKFAYIRTNQFMVNGKPLYFNGFNAYWLMCMASDPSTRTKVAHAFQEASRLGMNIVRTWAFSDGGNKPLQTSPGSYNEDMFKGLDFVVLQAKKYELHIIFSLVNNWDDFGGKKQYVQWARDHGGQYLNNDDEFFSNVVVREYYKNHVKSVLTRQNSITGVAYKDDPTIFAWELINEPRCESDLSGKTLEEWIVEMAAEIKSIDKNHLVECGLEGFYGESMPDKKQNNPGFEVGTDFISNNRINDIDFATIHIYPDQWVSGDKEAQAKFAKKWIKSHIEDCNSVLRKPLLITEFGKSSRSKGYTVKQRDEYFRNIFNTAYQSAKSGGSCSGTMFWQVLAKGMENWGDSYQVVLENNPSTNAVISQQSQKISSIDSPMKTQLLVNHNYLGGDNITCFHPSRLLTIIRFRLSCVFVLQIVVSADVPVSADDIVTANAGTSSSADAGPSSTADATASVTADTQPPSSPRPVAPTEQLNVPTDPTQSVDQDVDGLAYTSPRHTFDYVTPSPPHVSEQPLDEPLMEPNIEPTFTSIFESRDEPSTSQIQRKKRRQYLNKVDPVVDPVVQLDSVEGGDSMDIGSAGIGSADQEVPASADTYIHVSADQPSAKVDSVADSAATSGVPSDATPITIPTDLPKVSAEPSSVSADQPSASLSAAIDKGKSVLLEADLPLRKKSKKELELEELSAKVAADLTVLSRSGMQAKRLKFTKAADAPKVVSTDSAEAQTADTLGDSTPVLIPPAFFVQDEVSPPPSASQPSVSPEVAKIGVAAGFLFFMEQHQTSALVLGAEVCPLINWQNKNGKQMKKCEGSSRAKHRVKTDQNRTENRFCGRNEPRTEPK</sequence>
<dbReference type="GO" id="GO:0005576">
    <property type="term" value="C:extracellular region"/>
    <property type="evidence" value="ECO:0007669"/>
    <property type="project" value="UniProtKB-SubCell"/>
</dbReference>
<keyword evidence="5" id="KW-0964">Secreted</keyword>
<dbReference type="PANTHER" id="PTHR31451:SF39">
    <property type="entry name" value="MANNAN ENDO-1,4-BETA-MANNOSIDASE 1"/>
    <property type="match status" value="1"/>
</dbReference>
<evidence type="ECO:0000259" key="10">
    <source>
        <dbReference type="Pfam" id="PF26410"/>
    </source>
</evidence>
<dbReference type="Proteomes" id="UP000245207">
    <property type="component" value="Unassembled WGS sequence"/>
</dbReference>
<comment type="similarity">
    <text evidence="3">Belongs to the glycosyl hydrolase 5 (cellulase A) family.</text>
</comment>
<keyword evidence="6" id="KW-0732">Signal</keyword>
<feature type="compositionally biased region" description="Low complexity" evidence="9">
    <location>
        <begin position="466"/>
        <end position="479"/>
    </location>
</feature>
<keyword evidence="7 11" id="KW-0378">Hydrolase</keyword>
<dbReference type="InterPro" id="IPR017853">
    <property type="entry name" value="GH"/>
</dbReference>
<feature type="domain" description="Glycoside hydrolase family 5" evidence="10">
    <location>
        <begin position="24"/>
        <end position="356"/>
    </location>
</feature>
<accession>A0A2U1LJI8</accession>
<reference evidence="11 12" key="1">
    <citation type="journal article" date="2018" name="Mol. Plant">
        <title>The genome of Artemisia annua provides insight into the evolution of Asteraceae family and artemisinin biosynthesis.</title>
        <authorList>
            <person name="Shen Q."/>
            <person name="Zhang L."/>
            <person name="Liao Z."/>
            <person name="Wang S."/>
            <person name="Yan T."/>
            <person name="Shi P."/>
            <person name="Liu M."/>
            <person name="Fu X."/>
            <person name="Pan Q."/>
            <person name="Wang Y."/>
            <person name="Lv Z."/>
            <person name="Lu X."/>
            <person name="Zhang F."/>
            <person name="Jiang W."/>
            <person name="Ma Y."/>
            <person name="Chen M."/>
            <person name="Hao X."/>
            <person name="Li L."/>
            <person name="Tang Y."/>
            <person name="Lv G."/>
            <person name="Zhou Y."/>
            <person name="Sun X."/>
            <person name="Brodelius P.E."/>
            <person name="Rose J.K.C."/>
            <person name="Tang K."/>
        </authorList>
    </citation>
    <scope>NUCLEOTIDE SEQUENCE [LARGE SCALE GENOMIC DNA]</scope>
    <source>
        <strain evidence="12">cv. Huhao1</strain>
        <tissue evidence="11">Leaf</tissue>
    </source>
</reference>
<feature type="region of interest" description="Disordered" evidence="9">
    <location>
        <begin position="455"/>
        <end position="538"/>
    </location>
</feature>
<feature type="region of interest" description="Disordered" evidence="9">
    <location>
        <begin position="819"/>
        <end position="857"/>
    </location>
</feature>
<dbReference type="STRING" id="35608.A0A2U1LJI8"/>
<name>A0A2U1LJI8_ARTAN</name>